<feature type="domain" description="Secreted LysM effector LysM C-terminal" evidence="2">
    <location>
        <begin position="23"/>
        <end position="152"/>
    </location>
</feature>
<comment type="caution">
    <text evidence="3">The sequence shown here is derived from an EMBL/GenBank/DDBJ whole genome shotgun (WGS) entry which is preliminary data.</text>
</comment>
<evidence type="ECO:0000313" key="3">
    <source>
        <dbReference type="EMBL" id="KXT16440.1"/>
    </source>
</evidence>
<name>A0A139IPA6_9PEZI</name>
<sequence length="162" mass="17936">MPHTRAKLSIYTTILLSTTVTPWRYTAYSDPDCGFRIQEAAYYSIWTNLTGTTTLDSAEENSCIVLNQIPSTTEIDIVFLDDLGYVEPTEQGTFTTPKSQYLRANATCLIYPGLKCEGDGTELLPKLGAVAETSRCINESLSVQEGEWSMRCKTVVDQKVAS</sequence>
<keyword evidence="1" id="KW-0732">Signal</keyword>
<evidence type="ECO:0000259" key="2">
    <source>
        <dbReference type="Pfam" id="PF25139"/>
    </source>
</evidence>
<reference evidence="3 4" key="1">
    <citation type="submission" date="2015-07" db="EMBL/GenBank/DDBJ databases">
        <title>Comparative genomics of the Sigatoka disease complex on banana suggests a link between parallel evolutionary changes in Pseudocercospora fijiensis and Pseudocercospora eumusae and increased virulence on the banana host.</title>
        <authorList>
            <person name="Chang T.-C."/>
            <person name="Salvucci A."/>
            <person name="Crous P.W."/>
            <person name="Stergiopoulos I."/>
        </authorList>
    </citation>
    <scope>NUCLEOTIDE SEQUENCE [LARGE SCALE GENOMIC DNA]</scope>
    <source>
        <strain evidence="3 4">CBS 116634</strain>
    </source>
</reference>
<dbReference type="AlphaFoldDB" id="A0A139IPA6"/>
<accession>A0A139IPA6</accession>
<dbReference type="EMBL" id="LFZO01000037">
    <property type="protein sequence ID" value="KXT16440.1"/>
    <property type="molecule type" value="Genomic_DNA"/>
</dbReference>
<organism evidence="3 4">
    <name type="scientific">Pseudocercospora musae</name>
    <dbReference type="NCBI Taxonomy" id="113226"/>
    <lineage>
        <taxon>Eukaryota</taxon>
        <taxon>Fungi</taxon>
        <taxon>Dikarya</taxon>
        <taxon>Ascomycota</taxon>
        <taxon>Pezizomycotina</taxon>
        <taxon>Dothideomycetes</taxon>
        <taxon>Dothideomycetidae</taxon>
        <taxon>Mycosphaerellales</taxon>
        <taxon>Mycosphaerellaceae</taxon>
        <taxon>Pseudocercospora</taxon>
    </lineage>
</organism>
<evidence type="ECO:0000313" key="4">
    <source>
        <dbReference type="Proteomes" id="UP000073492"/>
    </source>
</evidence>
<dbReference type="Proteomes" id="UP000073492">
    <property type="component" value="Unassembled WGS sequence"/>
</dbReference>
<feature type="chain" id="PRO_5007297596" description="Secreted LysM effector LysM C-terminal domain-containing protein" evidence="1">
    <location>
        <begin position="23"/>
        <end position="162"/>
    </location>
</feature>
<keyword evidence="4" id="KW-1185">Reference proteome</keyword>
<dbReference type="InterPro" id="IPR057277">
    <property type="entry name" value="LysM_C"/>
</dbReference>
<evidence type="ECO:0000256" key="1">
    <source>
        <dbReference type="SAM" id="SignalP"/>
    </source>
</evidence>
<gene>
    <name evidence="3" type="ORF">AC579_5125</name>
</gene>
<feature type="signal peptide" evidence="1">
    <location>
        <begin position="1"/>
        <end position="22"/>
    </location>
</feature>
<protein>
    <recommendedName>
        <fullName evidence="2">Secreted LysM effector LysM C-terminal domain-containing protein</fullName>
    </recommendedName>
</protein>
<dbReference type="Pfam" id="PF25139">
    <property type="entry name" value="LysM14_C"/>
    <property type="match status" value="1"/>
</dbReference>
<proteinExistence type="predicted"/>